<dbReference type="Proteomes" id="UP000321617">
    <property type="component" value="Unassembled WGS sequence"/>
</dbReference>
<keyword evidence="4" id="KW-1185">Reference proteome</keyword>
<evidence type="ECO:0000256" key="1">
    <source>
        <dbReference type="SAM" id="MobiDB-lite"/>
    </source>
</evidence>
<comment type="caution">
    <text evidence="3">The sequence shown here is derived from an EMBL/GenBank/DDBJ whole genome shotgun (WGS) entry which is preliminary data.</text>
</comment>
<feature type="transmembrane region" description="Helical" evidence="2">
    <location>
        <begin position="34"/>
        <end position="52"/>
    </location>
</feature>
<keyword evidence="2" id="KW-0472">Membrane</keyword>
<evidence type="ECO:0000313" key="4">
    <source>
        <dbReference type="Proteomes" id="UP000321617"/>
    </source>
</evidence>
<feature type="region of interest" description="Disordered" evidence="1">
    <location>
        <begin position="56"/>
        <end position="108"/>
    </location>
</feature>
<proteinExistence type="predicted"/>
<organism evidence="3 4">
    <name type="scientific">Stackebrandtia albiflava</name>
    <dbReference type="NCBI Taxonomy" id="406432"/>
    <lineage>
        <taxon>Bacteria</taxon>
        <taxon>Bacillati</taxon>
        <taxon>Actinomycetota</taxon>
        <taxon>Actinomycetes</taxon>
        <taxon>Glycomycetales</taxon>
        <taxon>Glycomycetaceae</taxon>
        <taxon>Stackebrandtia</taxon>
    </lineage>
</organism>
<sequence>MWGLMHIMIVGSLLLLVAGAGFLIVGLANGNDSFLIGTIVASLVAAVCLYVGSRNKPDRSASGRHDREEFSPDETNERLRTGGRRRNRYDTGEFPAVDGRGEGSKTSRDEFIDIDVDTSLVPADEPAEVPMSSVEAAALMRMDAEVMVVDGRPRFHLGGCVHLIGRDAEPLPAYEAVELGFSACSLCRPAQSLLREPTHRLARPEAAVGGHVPPDVSAEQPPRHTRRRSGSVPDSDDRPDAF</sequence>
<evidence type="ECO:0000313" key="3">
    <source>
        <dbReference type="EMBL" id="TWJ15284.1"/>
    </source>
</evidence>
<feature type="compositionally biased region" description="Basic and acidic residues" evidence="1">
    <location>
        <begin position="56"/>
        <end position="80"/>
    </location>
</feature>
<keyword evidence="2" id="KW-1133">Transmembrane helix</keyword>
<feature type="compositionally biased region" description="Basic and acidic residues" evidence="1">
    <location>
        <begin position="99"/>
        <end position="108"/>
    </location>
</feature>
<name>A0A562VBL9_9ACTN</name>
<gene>
    <name evidence="3" type="ORF">LX16_0984</name>
</gene>
<feature type="transmembrane region" description="Helical" evidence="2">
    <location>
        <begin position="7"/>
        <end position="28"/>
    </location>
</feature>
<keyword evidence="2" id="KW-0812">Transmembrane</keyword>
<protein>
    <submittedName>
        <fullName evidence="3">Uncharacterized protein</fullName>
    </submittedName>
</protein>
<dbReference type="AlphaFoldDB" id="A0A562VBL9"/>
<accession>A0A562VBL9</accession>
<reference evidence="3 4" key="1">
    <citation type="journal article" date="2013" name="Stand. Genomic Sci.">
        <title>Genomic Encyclopedia of Type Strains, Phase I: The one thousand microbial genomes (KMG-I) project.</title>
        <authorList>
            <person name="Kyrpides N.C."/>
            <person name="Woyke T."/>
            <person name="Eisen J.A."/>
            <person name="Garrity G."/>
            <person name="Lilburn T.G."/>
            <person name="Beck B.J."/>
            <person name="Whitman W.B."/>
            <person name="Hugenholtz P."/>
            <person name="Klenk H.P."/>
        </authorList>
    </citation>
    <scope>NUCLEOTIDE SEQUENCE [LARGE SCALE GENOMIC DNA]</scope>
    <source>
        <strain evidence="3 4">DSM 45044</strain>
    </source>
</reference>
<feature type="region of interest" description="Disordered" evidence="1">
    <location>
        <begin position="202"/>
        <end position="242"/>
    </location>
</feature>
<dbReference type="EMBL" id="VLLL01000005">
    <property type="protein sequence ID" value="TWJ15284.1"/>
    <property type="molecule type" value="Genomic_DNA"/>
</dbReference>
<evidence type="ECO:0000256" key="2">
    <source>
        <dbReference type="SAM" id="Phobius"/>
    </source>
</evidence>